<feature type="coiled-coil region" evidence="1">
    <location>
        <begin position="146"/>
        <end position="173"/>
    </location>
</feature>
<evidence type="ECO:0000313" key="3">
    <source>
        <dbReference type="Proteomes" id="UP001516023"/>
    </source>
</evidence>
<gene>
    <name evidence="2" type="ORF">HJC23_003616</name>
</gene>
<comment type="caution">
    <text evidence="2">The sequence shown here is derived from an EMBL/GenBank/DDBJ whole genome shotgun (WGS) entry which is preliminary data.</text>
</comment>
<organism evidence="2 3">
    <name type="scientific">Cyclotella cryptica</name>
    <dbReference type="NCBI Taxonomy" id="29204"/>
    <lineage>
        <taxon>Eukaryota</taxon>
        <taxon>Sar</taxon>
        <taxon>Stramenopiles</taxon>
        <taxon>Ochrophyta</taxon>
        <taxon>Bacillariophyta</taxon>
        <taxon>Coscinodiscophyceae</taxon>
        <taxon>Thalassiosirophycidae</taxon>
        <taxon>Stephanodiscales</taxon>
        <taxon>Stephanodiscaceae</taxon>
        <taxon>Cyclotella</taxon>
    </lineage>
</organism>
<dbReference type="Proteomes" id="UP001516023">
    <property type="component" value="Unassembled WGS sequence"/>
</dbReference>
<dbReference type="EMBL" id="JABMIG020000033">
    <property type="protein sequence ID" value="KAL3800320.1"/>
    <property type="molecule type" value="Genomic_DNA"/>
</dbReference>
<sequence length="276" mass="32790">MVFTVKESSWHTHVPSDGGAISSPLSSLSLGDPASAHPEPCLDKTRRLKHEYRIHRKILPEIYESDSKYSCYKWENFRANIKRLCEKNKISLPEARLARKSRKMRKKEETIMDVLWKKLREKKSVIQKMTNEAIYESNPVFNAYSFVAFNEEMKKLRVKLSLAEQQAKEYQTELKSYPRKDITCYGYPFWNRNAASVSLRSDVENGVADKLKPAELWESRDEYKRHFPLKVFRGHIYQEKRAQREKGYWVHEQNADGRDKRDREVEEMREECDILY</sequence>
<accession>A0ABD3QIW8</accession>
<evidence type="ECO:0000256" key="1">
    <source>
        <dbReference type="SAM" id="Coils"/>
    </source>
</evidence>
<keyword evidence="3" id="KW-1185">Reference proteome</keyword>
<proteinExistence type="predicted"/>
<dbReference type="AlphaFoldDB" id="A0ABD3QIW8"/>
<reference evidence="2 3" key="1">
    <citation type="journal article" date="2020" name="G3 (Bethesda)">
        <title>Improved Reference Genome for Cyclotella cryptica CCMP332, a Model for Cell Wall Morphogenesis, Salinity Adaptation, and Lipid Production in Diatoms (Bacillariophyta).</title>
        <authorList>
            <person name="Roberts W.R."/>
            <person name="Downey K.M."/>
            <person name="Ruck E.C."/>
            <person name="Traller J.C."/>
            <person name="Alverson A.J."/>
        </authorList>
    </citation>
    <scope>NUCLEOTIDE SEQUENCE [LARGE SCALE GENOMIC DNA]</scope>
    <source>
        <strain evidence="2 3">CCMP332</strain>
    </source>
</reference>
<keyword evidence="1" id="KW-0175">Coiled coil</keyword>
<protein>
    <submittedName>
        <fullName evidence="2">Uncharacterized protein</fullName>
    </submittedName>
</protein>
<name>A0ABD3QIW8_9STRA</name>
<evidence type="ECO:0000313" key="2">
    <source>
        <dbReference type="EMBL" id="KAL3800320.1"/>
    </source>
</evidence>